<protein>
    <submittedName>
        <fullName evidence="1">Uncharacterized protein</fullName>
    </submittedName>
</protein>
<organism evidence="1 2">
    <name type="scientific">Tetranychus urticae</name>
    <name type="common">Two-spotted spider mite</name>
    <dbReference type="NCBI Taxonomy" id="32264"/>
    <lineage>
        <taxon>Eukaryota</taxon>
        <taxon>Metazoa</taxon>
        <taxon>Ecdysozoa</taxon>
        <taxon>Arthropoda</taxon>
        <taxon>Chelicerata</taxon>
        <taxon>Arachnida</taxon>
        <taxon>Acari</taxon>
        <taxon>Acariformes</taxon>
        <taxon>Trombidiformes</taxon>
        <taxon>Prostigmata</taxon>
        <taxon>Eleutherengona</taxon>
        <taxon>Raphignathae</taxon>
        <taxon>Tetranychoidea</taxon>
        <taxon>Tetranychidae</taxon>
        <taxon>Tetranychus</taxon>
    </lineage>
</organism>
<dbReference type="HOGENOM" id="CLU_3421556_0_0_1"/>
<dbReference type="Proteomes" id="UP000015104">
    <property type="component" value="Unassembled WGS sequence"/>
</dbReference>
<reference evidence="1" key="2">
    <citation type="submission" date="2015-06" db="UniProtKB">
        <authorList>
            <consortium name="EnsemblMetazoa"/>
        </authorList>
    </citation>
    <scope>IDENTIFICATION</scope>
</reference>
<dbReference type="EnsemblMetazoa" id="tetur17g03190.1">
    <property type="protein sequence ID" value="tetur17g03190.1"/>
    <property type="gene ID" value="tetur17g03190"/>
</dbReference>
<sequence>MLDQTSEQSGDYYAMSCIFINGYN</sequence>
<proteinExistence type="predicted"/>
<evidence type="ECO:0000313" key="2">
    <source>
        <dbReference type="Proteomes" id="UP000015104"/>
    </source>
</evidence>
<dbReference type="AlphaFoldDB" id="T1KQ81"/>
<dbReference type="EMBL" id="CAEY01000349">
    <property type="status" value="NOT_ANNOTATED_CDS"/>
    <property type="molecule type" value="Genomic_DNA"/>
</dbReference>
<keyword evidence="2" id="KW-1185">Reference proteome</keyword>
<evidence type="ECO:0000313" key="1">
    <source>
        <dbReference type="EnsemblMetazoa" id="tetur17g03190.1"/>
    </source>
</evidence>
<accession>T1KQ81</accession>
<name>T1KQ81_TETUR</name>
<reference evidence="2" key="1">
    <citation type="submission" date="2011-08" db="EMBL/GenBank/DDBJ databases">
        <authorList>
            <person name="Rombauts S."/>
        </authorList>
    </citation>
    <scope>NUCLEOTIDE SEQUENCE</scope>
    <source>
        <strain evidence="2">London</strain>
    </source>
</reference>